<feature type="DNA-binding region" description="HMG box" evidence="4">
    <location>
        <begin position="57"/>
        <end position="126"/>
    </location>
</feature>
<protein>
    <recommendedName>
        <fullName evidence="6">HMG box domain-containing protein</fullName>
    </recommendedName>
</protein>
<gene>
    <name evidence="7" type="ORF">WJX73_006829</name>
</gene>
<comment type="subcellular location">
    <subcellularLocation>
        <location evidence="1">Nucleus</location>
    </subcellularLocation>
</comment>
<feature type="domain" description="HMG box" evidence="6">
    <location>
        <begin position="57"/>
        <end position="126"/>
    </location>
</feature>
<sequence>MSEALLGNDTPFLGQLKRDASALSAPPDRTADGAGTSAAAPEQRKRTRTTKSDTGAPRRPKSAYLWFMAEYREQWKKDHPDRQKVAEIAQACGEAWRALAPEQKAIYEELSTADKADYAISRDEYLKANPKPARKTPQPQGPKEPKRPQSAYMYFLSAFRAKFKREQQEDPASCKAVGQAAGEHWRHLTPAEKAPYEDMAAASKAEYARLASMKPMQRVMTAAAAAMQDPGSGPAQPADLRRNGAIPGGTAQQALPAYTPKFINTGNGRAALNLPPPMGQPIQLSIDALTSLESSMMPASGPDPALSTLRTLTSREPPSTAPGGAGPHPYQPAPQGQQTTLASMLAPVSQRLQGRASISFSAPQSPPTALPVAPPGAPHSAAPSVPALGTGDFFRCLFTRNCAPDSSTSTALPATGASAVSATAPVQPEPMLSAPPVADMPRSENGSQAAPSGLQKFLPPALRHMPALRAQTMVQQARQG</sequence>
<dbReference type="SMART" id="SM00398">
    <property type="entry name" value="HMG"/>
    <property type="match status" value="2"/>
</dbReference>
<dbReference type="InterPro" id="IPR031061">
    <property type="entry name" value="HMGB_plant"/>
</dbReference>
<dbReference type="SUPFAM" id="SSF47095">
    <property type="entry name" value="HMG-box"/>
    <property type="match status" value="2"/>
</dbReference>
<accession>A0AAW1NS93</accession>
<evidence type="ECO:0000313" key="8">
    <source>
        <dbReference type="Proteomes" id="UP001465755"/>
    </source>
</evidence>
<evidence type="ECO:0000259" key="6">
    <source>
        <dbReference type="PROSITE" id="PS50118"/>
    </source>
</evidence>
<dbReference type="GO" id="GO:0005634">
    <property type="term" value="C:nucleus"/>
    <property type="evidence" value="ECO:0007669"/>
    <property type="project" value="UniProtKB-SubCell"/>
</dbReference>
<feature type="region of interest" description="Disordered" evidence="5">
    <location>
        <begin position="359"/>
        <end position="382"/>
    </location>
</feature>
<feature type="region of interest" description="Disordered" evidence="5">
    <location>
        <begin position="405"/>
        <end position="430"/>
    </location>
</feature>
<feature type="compositionally biased region" description="Pro residues" evidence="5">
    <location>
        <begin position="364"/>
        <end position="377"/>
    </location>
</feature>
<dbReference type="InterPro" id="IPR036910">
    <property type="entry name" value="HMG_box_dom_sf"/>
</dbReference>
<feature type="region of interest" description="Disordered" evidence="5">
    <location>
        <begin position="294"/>
        <end position="337"/>
    </location>
</feature>
<dbReference type="EMBL" id="JALJOQ010000163">
    <property type="protein sequence ID" value="KAK9792490.1"/>
    <property type="molecule type" value="Genomic_DNA"/>
</dbReference>
<keyword evidence="3 4" id="KW-0539">Nucleus</keyword>
<dbReference type="Proteomes" id="UP001465755">
    <property type="component" value="Unassembled WGS sequence"/>
</dbReference>
<feature type="domain" description="HMG box" evidence="6">
    <location>
        <begin position="145"/>
        <end position="209"/>
    </location>
</feature>
<dbReference type="GO" id="GO:0003677">
    <property type="term" value="F:DNA binding"/>
    <property type="evidence" value="ECO:0007669"/>
    <property type="project" value="UniProtKB-UniRule"/>
</dbReference>
<feature type="region of interest" description="Disordered" evidence="5">
    <location>
        <begin position="125"/>
        <end position="148"/>
    </location>
</feature>
<feature type="compositionally biased region" description="Polar residues" evidence="5">
    <location>
        <begin position="308"/>
        <end position="317"/>
    </location>
</feature>
<proteinExistence type="predicted"/>
<dbReference type="Pfam" id="PF00505">
    <property type="entry name" value="HMG_box"/>
    <property type="match status" value="2"/>
</dbReference>
<evidence type="ECO:0000256" key="1">
    <source>
        <dbReference type="ARBA" id="ARBA00004123"/>
    </source>
</evidence>
<dbReference type="CDD" id="cd22005">
    <property type="entry name" value="HMG-box_AtHMGB1-like"/>
    <property type="match status" value="2"/>
</dbReference>
<name>A0AAW1NS93_9CHLO</name>
<evidence type="ECO:0000256" key="3">
    <source>
        <dbReference type="ARBA" id="ARBA00023242"/>
    </source>
</evidence>
<dbReference type="InterPro" id="IPR009071">
    <property type="entry name" value="HMG_box_dom"/>
</dbReference>
<keyword evidence="8" id="KW-1185">Reference proteome</keyword>
<dbReference type="Gene3D" id="1.10.30.10">
    <property type="entry name" value="High mobility group box domain"/>
    <property type="match status" value="2"/>
</dbReference>
<feature type="region of interest" description="Disordered" evidence="5">
    <location>
        <begin position="17"/>
        <end position="60"/>
    </location>
</feature>
<reference evidence="7 8" key="1">
    <citation type="journal article" date="2024" name="Nat. Commun.">
        <title>Phylogenomics reveals the evolutionary origins of lichenization in chlorophyte algae.</title>
        <authorList>
            <person name="Puginier C."/>
            <person name="Libourel C."/>
            <person name="Otte J."/>
            <person name="Skaloud P."/>
            <person name="Haon M."/>
            <person name="Grisel S."/>
            <person name="Petersen M."/>
            <person name="Berrin J.G."/>
            <person name="Delaux P.M."/>
            <person name="Dal Grande F."/>
            <person name="Keller J."/>
        </authorList>
    </citation>
    <scope>NUCLEOTIDE SEQUENCE [LARGE SCALE GENOMIC DNA]</scope>
    <source>
        <strain evidence="7 8">SAG 2036</strain>
    </source>
</reference>
<evidence type="ECO:0000313" key="7">
    <source>
        <dbReference type="EMBL" id="KAK9792490.1"/>
    </source>
</evidence>
<keyword evidence="2 4" id="KW-0238">DNA-binding</keyword>
<evidence type="ECO:0000256" key="4">
    <source>
        <dbReference type="PROSITE-ProRule" id="PRU00267"/>
    </source>
</evidence>
<organism evidence="7 8">
    <name type="scientific">Symbiochloris irregularis</name>
    <dbReference type="NCBI Taxonomy" id="706552"/>
    <lineage>
        <taxon>Eukaryota</taxon>
        <taxon>Viridiplantae</taxon>
        <taxon>Chlorophyta</taxon>
        <taxon>core chlorophytes</taxon>
        <taxon>Trebouxiophyceae</taxon>
        <taxon>Trebouxiales</taxon>
        <taxon>Trebouxiaceae</taxon>
        <taxon>Symbiochloris</taxon>
    </lineage>
</organism>
<comment type="caution">
    <text evidence="7">The sequence shown here is derived from an EMBL/GenBank/DDBJ whole genome shotgun (WGS) entry which is preliminary data.</text>
</comment>
<feature type="DNA-binding region" description="HMG box" evidence="4">
    <location>
        <begin position="145"/>
        <end position="209"/>
    </location>
</feature>
<dbReference type="PROSITE" id="PS50118">
    <property type="entry name" value="HMG_BOX_2"/>
    <property type="match status" value="2"/>
</dbReference>
<evidence type="ECO:0000256" key="2">
    <source>
        <dbReference type="ARBA" id="ARBA00023125"/>
    </source>
</evidence>
<dbReference type="AlphaFoldDB" id="A0AAW1NS93"/>
<dbReference type="PANTHER" id="PTHR46261:SF18">
    <property type="entry name" value="DNA-BINDING PROTEIN MNB1B"/>
    <property type="match status" value="1"/>
</dbReference>
<dbReference type="PANTHER" id="PTHR46261">
    <property type="entry name" value="HIGH MOBILITY GROUP B PROTEIN 4-RELATED"/>
    <property type="match status" value="1"/>
</dbReference>
<evidence type="ECO:0000256" key="5">
    <source>
        <dbReference type="SAM" id="MobiDB-lite"/>
    </source>
</evidence>